<comment type="caution">
    <text evidence="2">The sequence shown here is derived from an EMBL/GenBank/DDBJ whole genome shotgun (WGS) entry which is preliminary data.</text>
</comment>
<dbReference type="EMBL" id="AEXC02002875">
    <property type="protein sequence ID" value="KFH01700.1"/>
    <property type="molecule type" value="Genomic_DNA"/>
</dbReference>
<keyword evidence="2" id="KW-0347">Helicase</keyword>
<feature type="region of interest" description="Disordered" evidence="1">
    <location>
        <begin position="42"/>
        <end position="145"/>
    </location>
</feature>
<accession>A0A086PMW8</accession>
<evidence type="ECO:0000313" key="3">
    <source>
        <dbReference type="Proteomes" id="UP000028821"/>
    </source>
</evidence>
<dbReference type="Proteomes" id="UP000028821">
    <property type="component" value="Unassembled WGS sequence"/>
</dbReference>
<protein>
    <submittedName>
        <fullName evidence="2">DEAD/DEAH box helicase domain protein</fullName>
    </submittedName>
</protein>
<sequence length="145" mass="16168">MREARGAWFKTCFSACSRQVCACVATALRPLLFFSATPFSSASGEVNTQDARNGGQKQSEELVEGRTNDFGRVQTAQRLGGFDFAGGSRDTPRREKESPRQRSGCERERKNWDSRDRTSESRQKCSFPVTTRSGVSWRAISGSEQ</sequence>
<gene>
    <name evidence="2" type="ORF">TGMAS_417070</name>
</gene>
<evidence type="ECO:0000256" key="1">
    <source>
        <dbReference type="SAM" id="MobiDB-lite"/>
    </source>
</evidence>
<dbReference type="GO" id="GO:0004386">
    <property type="term" value="F:helicase activity"/>
    <property type="evidence" value="ECO:0007669"/>
    <property type="project" value="UniProtKB-KW"/>
</dbReference>
<evidence type="ECO:0000313" key="2">
    <source>
        <dbReference type="EMBL" id="KFH01700.1"/>
    </source>
</evidence>
<dbReference type="AlphaFoldDB" id="A0A086PMW8"/>
<keyword evidence="2" id="KW-0378">Hydrolase</keyword>
<keyword evidence="2" id="KW-0547">Nucleotide-binding</keyword>
<dbReference type="VEuPathDB" id="ToxoDB:TGMAS_417070"/>
<feature type="compositionally biased region" description="Basic and acidic residues" evidence="1">
    <location>
        <begin position="58"/>
        <end position="69"/>
    </location>
</feature>
<feature type="compositionally biased region" description="Basic and acidic residues" evidence="1">
    <location>
        <begin position="90"/>
        <end position="123"/>
    </location>
</feature>
<feature type="compositionally biased region" description="Polar residues" evidence="1">
    <location>
        <begin position="42"/>
        <end position="57"/>
    </location>
</feature>
<proteinExistence type="predicted"/>
<reference evidence="2 3" key="1">
    <citation type="submission" date="2014-04" db="EMBL/GenBank/DDBJ databases">
        <authorList>
            <person name="Sibley D."/>
            <person name="Venepally P."/>
            <person name="Karamycheva S."/>
            <person name="Hadjithomas M."/>
            <person name="Khan A."/>
            <person name="Brunk B."/>
            <person name="Roos D."/>
            <person name="Caler E."/>
            <person name="Lorenzi H."/>
        </authorList>
    </citation>
    <scope>NUCLEOTIDE SEQUENCE [LARGE SCALE GENOMIC DNA]</scope>
    <source>
        <strain evidence="2 3">MAS</strain>
    </source>
</reference>
<keyword evidence="2" id="KW-0067">ATP-binding</keyword>
<organism evidence="2 3">
    <name type="scientific">Toxoplasma gondii MAS</name>
    <dbReference type="NCBI Taxonomy" id="943118"/>
    <lineage>
        <taxon>Eukaryota</taxon>
        <taxon>Sar</taxon>
        <taxon>Alveolata</taxon>
        <taxon>Apicomplexa</taxon>
        <taxon>Conoidasida</taxon>
        <taxon>Coccidia</taxon>
        <taxon>Eucoccidiorida</taxon>
        <taxon>Eimeriorina</taxon>
        <taxon>Sarcocystidae</taxon>
        <taxon>Toxoplasma</taxon>
    </lineage>
</organism>
<name>A0A086PMW8_TOXGO</name>